<dbReference type="STRING" id="1552.A7L45_01750"/>
<keyword evidence="2" id="KW-1185">Reference proteome</keyword>
<dbReference type="InterPro" id="IPR056955">
    <property type="entry name" value="ORC-CDC6-like"/>
</dbReference>
<dbReference type="Gene3D" id="3.40.50.300">
    <property type="entry name" value="P-loop containing nucleotide triphosphate hydrolases"/>
    <property type="match status" value="1"/>
</dbReference>
<dbReference type="Proteomes" id="UP000182569">
    <property type="component" value="Chromosome"/>
</dbReference>
<evidence type="ECO:0000313" key="2">
    <source>
        <dbReference type="Proteomes" id="UP000182569"/>
    </source>
</evidence>
<dbReference type="AlphaFoldDB" id="A0A1J0GD15"/>
<dbReference type="KEGG" id="ceu:A7L45_01750"/>
<dbReference type="Pfam" id="PF24389">
    <property type="entry name" value="ORC-CDC6-like"/>
    <property type="match status" value="1"/>
</dbReference>
<proteinExistence type="predicted"/>
<reference evidence="2" key="1">
    <citation type="journal article" date="2016" name="Front. Microbiol.">
        <title>Complete Genome Sequence of Clostridium estertheticum DSM 8809, a Microbe Identified in Spoiled Vacuum Packed Beef.</title>
        <authorList>
            <person name="Yu Z."/>
            <person name="Gunn L."/>
            <person name="Brennan E."/>
            <person name="Reid R."/>
            <person name="Wall P.G."/>
            <person name="Gaora O.P."/>
            <person name="Hurley D."/>
            <person name="Bolton D."/>
            <person name="Fanning S."/>
        </authorList>
    </citation>
    <scope>NUCLEOTIDE SEQUENCE [LARGE SCALE GENOMIC DNA]</scope>
    <source>
        <strain evidence="2">DSM 8809</strain>
    </source>
</reference>
<organism evidence="1 2">
    <name type="scientific">Clostridium estertheticum subsp. estertheticum</name>
    <dbReference type="NCBI Taxonomy" id="1552"/>
    <lineage>
        <taxon>Bacteria</taxon>
        <taxon>Bacillati</taxon>
        <taxon>Bacillota</taxon>
        <taxon>Clostridia</taxon>
        <taxon>Eubacteriales</taxon>
        <taxon>Clostridiaceae</taxon>
        <taxon>Clostridium</taxon>
    </lineage>
</organism>
<dbReference type="EMBL" id="CP015756">
    <property type="protein sequence ID" value="APC38880.1"/>
    <property type="molecule type" value="Genomic_DNA"/>
</dbReference>
<sequence length="538" mass="61379">MPVIQIPNAFFQHDAQSKFNPETHIDPGFSIDKYISKDGSNTLIEGIRGTGKTHILKMISTRLIENFQTLRVLPVYISMAEVAEYVTQDTSLFRIHLYSTIIIEAVNTIKINKSTLNKKSTNIINKVISELAELFGLKESNDIDYLISEIEEYSNKLHQSVLNNPVKLSQITKDLEEYSGGLSYHGINASAKSSTEDSLSIDYLTIRLSHLNASKFITQFFKYLCELFDFHHTILLIDECSDLPPDAQTEIFRLFKLIRGGTRISNDRNYLYFIGGVYPPQATSYPSKALGSAIDFEPGDDCSMEYLEIDIQVSFYENFFNQLFYKKMKIFNPTSYNVSDYFEDEKAFLLAVYASNGLPRRFFEILHQSYETLCEFYSSEQINDNKTYKIRYSDVSSSIDKIVTSTILTRSKFTKEDFETFEKIVAALKKRNKKVETESSSKNNYVPINFYFTCPRSKEELIGNLISKGVIHNQSRTRSLKNSSTDTGTGKGLVMMIDLAIAFTEGAIPTKSKALEYFKKDTKLSAKRGYESCQSISF</sequence>
<dbReference type="OrthoDB" id="1889202at2"/>
<name>A0A1J0GD15_9CLOT</name>
<protein>
    <submittedName>
        <fullName evidence="1">Uncharacterized protein</fullName>
    </submittedName>
</protein>
<accession>A0A1J0GD15</accession>
<gene>
    <name evidence="1" type="ORF">A7L45_01750</name>
</gene>
<dbReference type="InterPro" id="IPR027417">
    <property type="entry name" value="P-loop_NTPase"/>
</dbReference>
<evidence type="ECO:0000313" key="1">
    <source>
        <dbReference type="EMBL" id="APC38880.1"/>
    </source>
</evidence>
<dbReference type="SUPFAM" id="SSF52540">
    <property type="entry name" value="P-loop containing nucleoside triphosphate hydrolases"/>
    <property type="match status" value="2"/>
</dbReference>